<keyword evidence="4" id="KW-0808">Transferase</keyword>
<evidence type="ECO:0000256" key="6">
    <source>
        <dbReference type="ARBA" id="ARBA00022777"/>
    </source>
</evidence>
<evidence type="ECO:0000256" key="10">
    <source>
        <dbReference type="SAM" id="MobiDB-lite"/>
    </source>
</evidence>
<comment type="caution">
    <text evidence="14">The sequence shown here is derived from an EMBL/GenBank/DDBJ whole genome shotgun (WGS) entry which is preliminary data.</text>
</comment>
<dbReference type="Pfam" id="PF13426">
    <property type="entry name" value="PAS_9"/>
    <property type="match status" value="1"/>
</dbReference>
<keyword evidence="7" id="KW-0067">ATP-binding</keyword>
<dbReference type="PROSITE" id="PS50113">
    <property type="entry name" value="PAC"/>
    <property type="match status" value="2"/>
</dbReference>
<dbReference type="PROSITE" id="PS50109">
    <property type="entry name" value="HIS_KIN"/>
    <property type="match status" value="1"/>
</dbReference>
<dbReference type="InterPro" id="IPR003594">
    <property type="entry name" value="HATPase_dom"/>
</dbReference>
<dbReference type="PROSITE" id="PS50112">
    <property type="entry name" value="PAS"/>
    <property type="match status" value="2"/>
</dbReference>
<keyword evidence="6" id="KW-0418">Kinase</keyword>
<feature type="domain" description="PAC" evidence="13">
    <location>
        <begin position="99"/>
        <end position="152"/>
    </location>
</feature>
<dbReference type="InterPro" id="IPR013656">
    <property type="entry name" value="PAS_4"/>
</dbReference>
<dbReference type="PANTHER" id="PTHR43065">
    <property type="entry name" value="SENSOR HISTIDINE KINASE"/>
    <property type="match status" value="1"/>
</dbReference>
<evidence type="ECO:0000256" key="1">
    <source>
        <dbReference type="ARBA" id="ARBA00000085"/>
    </source>
</evidence>
<dbReference type="AlphaFoldDB" id="A0A369WGY3"/>
<dbReference type="EMBL" id="QQOH01000003">
    <property type="protein sequence ID" value="RDE19944.1"/>
    <property type="molecule type" value="Genomic_DNA"/>
</dbReference>
<dbReference type="InterPro" id="IPR000014">
    <property type="entry name" value="PAS"/>
</dbReference>
<dbReference type="InterPro" id="IPR036097">
    <property type="entry name" value="HisK_dim/P_sf"/>
</dbReference>
<dbReference type="SUPFAM" id="SSF47384">
    <property type="entry name" value="Homodimeric domain of signal transducing histidine kinase"/>
    <property type="match status" value="1"/>
</dbReference>
<dbReference type="CDD" id="cd00082">
    <property type="entry name" value="HisKA"/>
    <property type="match status" value="1"/>
</dbReference>
<name>A0A369WGY3_9GAMM</name>
<feature type="region of interest" description="Disordered" evidence="10">
    <location>
        <begin position="829"/>
        <end position="848"/>
    </location>
</feature>
<dbReference type="Pfam" id="PF12860">
    <property type="entry name" value="PAS_7"/>
    <property type="match status" value="1"/>
</dbReference>
<dbReference type="InterPro" id="IPR005467">
    <property type="entry name" value="His_kinase_dom"/>
</dbReference>
<dbReference type="SMART" id="SM00387">
    <property type="entry name" value="HATPase_c"/>
    <property type="match status" value="1"/>
</dbReference>
<proteinExistence type="predicted"/>
<organism evidence="14 15">
    <name type="scientific">Motiliproteus coralliicola</name>
    <dbReference type="NCBI Taxonomy" id="2283196"/>
    <lineage>
        <taxon>Bacteria</taxon>
        <taxon>Pseudomonadati</taxon>
        <taxon>Pseudomonadota</taxon>
        <taxon>Gammaproteobacteria</taxon>
        <taxon>Oceanospirillales</taxon>
        <taxon>Oceanospirillaceae</taxon>
        <taxon>Motiliproteus</taxon>
    </lineage>
</organism>
<dbReference type="PRINTS" id="PR00344">
    <property type="entry name" value="BCTRLSENSOR"/>
</dbReference>
<dbReference type="InterPro" id="IPR013767">
    <property type="entry name" value="PAS_fold"/>
</dbReference>
<evidence type="ECO:0000259" key="11">
    <source>
        <dbReference type="PROSITE" id="PS50109"/>
    </source>
</evidence>
<dbReference type="GO" id="GO:0005524">
    <property type="term" value="F:ATP binding"/>
    <property type="evidence" value="ECO:0007669"/>
    <property type="project" value="UniProtKB-KW"/>
</dbReference>
<gene>
    <name evidence="14" type="ORF">DV711_13840</name>
</gene>
<dbReference type="Gene3D" id="3.30.565.10">
    <property type="entry name" value="Histidine kinase-like ATPase, C-terminal domain"/>
    <property type="match status" value="1"/>
</dbReference>
<dbReference type="InterPro" id="IPR000700">
    <property type="entry name" value="PAS-assoc_C"/>
</dbReference>
<evidence type="ECO:0000259" key="13">
    <source>
        <dbReference type="PROSITE" id="PS50113"/>
    </source>
</evidence>
<sequence length="848" mass="94808">MKDSSPINPSLLSLEEIVQASPVPTFVLDARHRVVHWNRACEQILKVPASRMLGTCDQWKPFYPSERPVMADLVISGDIENRIGDYYEGKYRHSAIVPGSYEAEDFFPDIGDGVWLYFSASPIHDDNGKVIGAIETLQDTTLRNNAVLSEQKALAKLRLSHDRLRTVIEHFPFAVVVFNQKAELMHYNSRFTALVELPPEFVSRDGVTLEQIYQHNLERGEYVSEETLHQAKALMGHVKQRETMSMERTRPNGIVLDIRGTPIPDGYVISFTDITARKGIEHRIQQLLLEFQLIFQYAQVGIARLRDRKILTCNPKLAEILGYNTPDDLIGESTEILYPDHQSWVEDGKRLYPEVQLSQRIEQEVSYQRKDGSSVNVMRAGQLIEHGDKFDSIWTFMDISDRLEAESALAMKHQELQSVLDAAHEVSVIATTVKGTITLFNRGAEQMLGYRADEVVGTETPMLIHVEEEVNKRRHELEQELGKPLTPFETFVYKARLEGAETRDWHYVRKDGRRLAVSLVVTSVRSPAGEIVGYLGLARDITEQREAEAALIRLNNELELRVAERTVDLEQALEKVKQTQTELARADRMAALGSLVAGVSHELNTPIGNCVTVSSTLLEQTREISAKIDAGELKRSQLVEYLESTLHACELMLSGTRKAERLVGEFKQVATDQSGEQRRRFDLETVISSLLALFLPTLRKRDVELSVSLEPGIEMDSYPGLLEQVVNNLINNAMLHGFDGEAGSILISCAQAGDSVRMEVADDGKGIDDEEAELIFNPFYTTKLGSGGSGLGLNIVYNIVTGPLGGEIEVLSQPGQGTRIQLLIPTIAPHTDSEAGQPPLQIQPQRDA</sequence>
<evidence type="ECO:0000256" key="7">
    <source>
        <dbReference type="ARBA" id="ARBA00022840"/>
    </source>
</evidence>
<dbReference type="InterPro" id="IPR004358">
    <property type="entry name" value="Sig_transdc_His_kin-like_C"/>
</dbReference>
<dbReference type="RefSeq" id="WP_114696287.1">
    <property type="nucleotide sequence ID" value="NZ_QQOH01000003.1"/>
</dbReference>
<dbReference type="SMART" id="SM00086">
    <property type="entry name" value="PAC"/>
    <property type="match status" value="4"/>
</dbReference>
<dbReference type="Proteomes" id="UP000253769">
    <property type="component" value="Unassembled WGS sequence"/>
</dbReference>
<evidence type="ECO:0000256" key="8">
    <source>
        <dbReference type="ARBA" id="ARBA00023012"/>
    </source>
</evidence>
<evidence type="ECO:0000313" key="15">
    <source>
        <dbReference type="Proteomes" id="UP000253769"/>
    </source>
</evidence>
<dbReference type="Gene3D" id="1.10.287.130">
    <property type="match status" value="1"/>
</dbReference>
<dbReference type="SUPFAM" id="SSF55874">
    <property type="entry name" value="ATPase domain of HSP90 chaperone/DNA topoisomerase II/histidine kinase"/>
    <property type="match status" value="1"/>
</dbReference>
<dbReference type="Gene3D" id="3.30.450.20">
    <property type="entry name" value="PAS domain"/>
    <property type="match status" value="4"/>
</dbReference>
<dbReference type="GO" id="GO:0000155">
    <property type="term" value="F:phosphorelay sensor kinase activity"/>
    <property type="evidence" value="ECO:0007669"/>
    <property type="project" value="InterPro"/>
</dbReference>
<evidence type="ECO:0000259" key="12">
    <source>
        <dbReference type="PROSITE" id="PS50112"/>
    </source>
</evidence>
<dbReference type="PANTHER" id="PTHR43065:SF47">
    <property type="match status" value="1"/>
</dbReference>
<keyword evidence="8" id="KW-0902">Two-component regulatory system</keyword>
<dbReference type="Pfam" id="PF00989">
    <property type="entry name" value="PAS"/>
    <property type="match status" value="1"/>
</dbReference>
<evidence type="ECO:0000256" key="4">
    <source>
        <dbReference type="ARBA" id="ARBA00022679"/>
    </source>
</evidence>
<dbReference type="Pfam" id="PF02518">
    <property type="entry name" value="HATPase_c"/>
    <property type="match status" value="1"/>
</dbReference>
<feature type="domain" description="PAC" evidence="13">
    <location>
        <begin position="501"/>
        <end position="553"/>
    </location>
</feature>
<evidence type="ECO:0000256" key="3">
    <source>
        <dbReference type="ARBA" id="ARBA00022553"/>
    </source>
</evidence>
<feature type="domain" description="PAS" evidence="12">
    <location>
        <begin position="10"/>
        <end position="82"/>
    </location>
</feature>
<dbReference type="InterPro" id="IPR003661">
    <property type="entry name" value="HisK_dim/P_dom"/>
</dbReference>
<feature type="domain" description="PAS" evidence="12">
    <location>
        <begin position="412"/>
        <end position="484"/>
    </location>
</feature>
<dbReference type="SMART" id="SM00091">
    <property type="entry name" value="PAS"/>
    <property type="match status" value="4"/>
</dbReference>
<dbReference type="CDD" id="cd00130">
    <property type="entry name" value="PAS"/>
    <property type="match status" value="3"/>
</dbReference>
<dbReference type="NCBIfam" id="TIGR00229">
    <property type="entry name" value="sensory_box"/>
    <property type="match status" value="2"/>
</dbReference>
<keyword evidence="3" id="KW-0597">Phosphoprotein</keyword>
<dbReference type="GO" id="GO:0006355">
    <property type="term" value="P:regulation of DNA-templated transcription"/>
    <property type="evidence" value="ECO:0007669"/>
    <property type="project" value="InterPro"/>
</dbReference>
<evidence type="ECO:0000256" key="2">
    <source>
        <dbReference type="ARBA" id="ARBA00012438"/>
    </source>
</evidence>
<evidence type="ECO:0000256" key="9">
    <source>
        <dbReference type="SAM" id="Coils"/>
    </source>
</evidence>
<keyword evidence="5" id="KW-0547">Nucleotide-binding</keyword>
<evidence type="ECO:0000256" key="5">
    <source>
        <dbReference type="ARBA" id="ARBA00022741"/>
    </source>
</evidence>
<reference evidence="14 15" key="1">
    <citation type="submission" date="2018-07" db="EMBL/GenBank/DDBJ databases">
        <title>Motiliproteus coralliicola sp. nov., a bacterium isolated from Coral.</title>
        <authorList>
            <person name="Wang G."/>
        </authorList>
    </citation>
    <scope>NUCLEOTIDE SEQUENCE [LARGE SCALE GENOMIC DNA]</scope>
    <source>
        <strain evidence="14 15">C34</strain>
    </source>
</reference>
<dbReference type="Pfam" id="PF08448">
    <property type="entry name" value="PAS_4"/>
    <property type="match status" value="1"/>
</dbReference>
<evidence type="ECO:0000313" key="14">
    <source>
        <dbReference type="EMBL" id="RDE19944.1"/>
    </source>
</evidence>
<feature type="coiled-coil region" evidence="9">
    <location>
        <begin position="555"/>
        <end position="589"/>
    </location>
</feature>
<dbReference type="EC" id="2.7.13.3" evidence="2"/>
<comment type="catalytic activity">
    <reaction evidence="1">
        <text>ATP + protein L-histidine = ADP + protein N-phospho-L-histidine.</text>
        <dbReference type="EC" id="2.7.13.3"/>
    </reaction>
</comment>
<keyword evidence="15" id="KW-1185">Reference proteome</keyword>
<protein>
    <recommendedName>
        <fullName evidence="2">histidine kinase</fullName>
        <ecNumber evidence="2">2.7.13.3</ecNumber>
    </recommendedName>
</protein>
<dbReference type="SUPFAM" id="SSF55785">
    <property type="entry name" value="PYP-like sensor domain (PAS domain)"/>
    <property type="match status" value="4"/>
</dbReference>
<dbReference type="InterPro" id="IPR035965">
    <property type="entry name" value="PAS-like_dom_sf"/>
</dbReference>
<dbReference type="InterPro" id="IPR036890">
    <property type="entry name" value="HATPase_C_sf"/>
</dbReference>
<dbReference type="InterPro" id="IPR001610">
    <property type="entry name" value="PAC"/>
</dbReference>
<accession>A0A369WGY3</accession>
<keyword evidence="9" id="KW-0175">Coiled coil</keyword>
<dbReference type="OrthoDB" id="1931120at2"/>
<feature type="domain" description="Histidine kinase" evidence="11">
    <location>
        <begin position="598"/>
        <end position="828"/>
    </location>
</feature>